<keyword evidence="3 7" id="KW-0812">Transmembrane</keyword>
<evidence type="ECO:0000256" key="7">
    <source>
        <dbReference type="SAM" id="Phobius"/>
    </source>
</evidence>
<dbReference type="InterPro" id="IPR011701">
    <property type="entry name" value="MFS"/>
</dbReference>
<protein>
    <submittedName>
        <fullName evidence="9">Drug resistance protein</fullName>
    </submittedName>
</protein>
<feature type="transmembrane region" description="Helical" evidence="7">
    <location>
        <begin position="357"/>
        <end position="378"/>
    </location>
</feature>
<feature type="domain" description="Major facilitator superfamily (MFS) profile" evidence="8">
    <location>
        <begin position="31"/>
        <end position="520"/>
    </location>
</feature>
<keyword evidence="2" id="KW-0813">Transport</keyword>
<dbReference type="Proteomes" id="UP000186955">
    <property type="component" value="Unassembled WGS sequence"/>
</dbReference>
<gene>
    <name evidence="9" type="ORF">PENSUB_10320</name>
</gene>
<feature type="transmembrane region" description="Helical" evidence="7">
    <location>
        <begin position="121"/>
        <end position="139"/>
    </location>
</feature>
<reference evidence="9 10" key="1">
    <citation type="submission" date="2016-10" db="EMBL/GenBank/DDBJ databases">
        <title>Genome sequence of the ascomycete fungus Penicillium subrubescens.</title>
        <authorList>
            <person name="De Vries R.P."/>
            <person name="Peng M."/>
            <person name="Dilokpimol A."/>
            <person name="Hilden K."/>
            <person name="Makela M.R."/>
            <person name="Grigoriev I."/>
            <person name="Riley R."/>
            <person name="Granchi Z."/>
        </authorList>
    </citation>
    <scope>NUCLEOTIDE SEQUENCE [LARGE SCALE GENOMIC DNA]</scope>
    <source>
        <strain evidence="9 10">CBS 132785</strain>
    </source>
</reference>
<dbReference type="SUPFAM" id="SSF103473">
    <property type="entry name" value="MFS general substrate transporter"/>
    <property type="match status" value="1"/>
</dbReference>
<evidence type="ECO:0000256" key="2">
    <source>
        <dbReference type="ARBA" id="ARBA00022448"/>
    </source>
</evidence>
<dbReference type="Gene3D" id="1.20.1720.10">
    <property type="entry name" value="Multidrug resistance protein D"/>
    <property type="match status" value="1"/>
</dbReference>
<feature type="transmembrane region" description="Helical" evidence="7">
    <location>
        <begin position="210"/>
        <end position="230"/>
    </location>
</feature>
<feature type="transmembrane region" description="Helical" evidence="7">
    <location>
        <begin position="495"/>
        <end position="515"/>
    </location>
</feature>
<evidence type="ECO:0000256" key="3">
    <source>
        <dbReference type="ARBA" id="ARBA00022692"/>
    </source>
</evidence>
<feature type="transmembrane region" description="Helical" evidence="7">
    <location>
        <begin position="93"/>
        <end position="109"/>
    </location>
</feature>
<organism evidence="9 10">
    <name type="scientific">Penicillium subrubescens</name>
    <dbReference type="NCBI Taxonomy" id="1316194"/>
    <lineage>
        <taxon>Eukaryota</taxon>
        <taxon>Fungi</taxon>
        <taxon>Dikarya</taxon>
        <taxon>Ascomycota</taxon>
        <taxon>Pezizomycotina</taxon>
        <taxon>Eurotiomycetes</taxon>
        <taxon>Eurotiomycetidae</taxon>
        <taxon>Eurotiales</taxon>
        <taxon>Aspergillaceae</taxon>
        <taxon>Penicillium</taxon>
    </lineage>
</organism>
<comment type="subcellular location">
    <subcellularLocation>
        <location evidence="1">Membrane</location>
        <topology evidence="1">Multi-pass membrane protein</topology>
    </subcellularLocation>
</comment>
<dbReference type="PANTHER" id="PTHR42718">
    <property type="entry name" value="MAJOR FACILITATOR SUPERFAMILY MULTIDRUG TRANSPORTER MFSC"/>
    <property type="match status" value="1"/>
</dbReference>
<evidence type="ECO:0000256" key="4">
    <source>
        <dbReference type="ARBA" id="ARBA00022989"/>
    </source>
</evidence>
<dbReference type="STRING" id="1316194.A0A1Q5TBA0"/>
<dbReference type="EMBL" id="MNBE01000695">
    <property type="protein sequence ID" value="OKO97526.1"/>
    <property type="molecule type" value="Genomic_DNA"/>
</dbReference>
<dbReference type="GO" id="GO:0016020">
    <property type="term" value="C:membrane"/>
    <property type="evidence" value="ECO:0007669"/>
    <property type="project" value="UniProtKB-SubCell"/>
</dbReference>
<dbReference type="PANTHER" id="PTHR42718:SF9">
    <property type="entry name" value="MAJOR FACILITATOR SUPERFAMILY MULTIDRUG TRANSPORTER MFSC"/>
    <property type="match status" value="1"/>
</dbReference>
<sequence length="526" mass="56573">MADTTRNTATQPQSPNGSRDGANPAMEPSVAEKSLANGAEMSGLDPEPQTGSAQDSDADQKLHLPLTLAVQSTVIILPSIGRDLDIPAERQQWIISAYYLTFGCFLLLWGRLADIFGRRSVFLLGSAWLTIVTIVIPFAPNEIVIDLFRGLQGLGAAANVPTAIGILGATFKPGKYKNYAFAIYSGGSSCGSVLGNIFSGVIAQYASWKWIFWVSAVLCGMVTVAGYILIPPSKAETSSLRSLVMNVDWVGGTLVTGAILLLNFALTEGNVVGWKVFWVPLLLVLSVVLLAAFAGWIWYLENKTEKPPLLRFSIFHNGRFNAAQVIMAAFFAAFNNYLVYATYFYQDYLGYGPLETAIRFIPTGIMGFVGNIIAAKLLSRVPGSYLLIFSCSCVAISCLLMAAPIPPSTSYWAYSFPAMVLSTLGADILHPTLNLFTVQCLPLEDQALGAAVITAGLQVGRAIGITIATVVQISVQRRATSRGGELPALLDGLRASQWFNFALAIAACSVVLLFFRGKEKIGAIHR</sequence>
<name>A0A1Q5TBA0_9EURO</name>
<dbReference type="GO" id="GO:0022857">
    <property type="term" value="F:transmembrane transporter activity"/>
    <property type="evidence" value="ECO:0007669"/>
    <property type="project" value="InterPro"/>
</dbReference>
<evidence type="ECO:0000256" key="1">
    <source>
        <dbReference type="ARBA" id="ARBA00004141"/>
    </source>
</evidence>
<feature type="transmembrane region" description="Helical" evidence="7">
    <location>
        <begin position="385"/>
        <end position="405"/>
    </location>
</feature>
<feature type="transmembrane region" description="Helical" evidence="7">
    <location>
        <begin position="242"/>
        <end position="265"/>
    </location>
</feature>
<dbReference type="Gene3D" id="1.20.1250.20">
    <property type="entry name" value="MFS general substrate transporter like domains"/>
    <property type="match status" value="1"/>
</dbReference>
<feature type="region of interest" description="Disordered" evidence="6">
    <location>
        <begin position="1"/>
        <end position="57"/>
    </location>
</feature>
<dbReference type="PROSITE" id="PS50850">
    <property type="entry name" value="MFS"/>
    <property type="match status" value="1"/>
</dbReference>
<evidence type="ECO:0000313" key="9">
    <source>
        <dbReference type="EMBL" id="OKO97526.1"/>
    </source>
</evidence>
<feature type="transmembrane region" description="Helical" evidence="7">
    <location>
        <begin position="277"/>
        <end position="299"/>
    </location>
</feature>
<accession>A0A1Q5TBA0</accession>
<evidence type="ECO:0000256" key="6">
    <source>
        <dbReference type="SAM" id="MobiDB-lite"/>
    </source>
</evidence>
<feature type="transmembrane region" description="Helical" evidence="7">
    <location>
        <begin position="411"/>
        <end position="436"/>
    </location>
</feature>
<dbReference type="AlphaFoldDB" id="A0A1Q5TBA0"/>
<comment type="caution">
    <text evidence="9">The sequence shown here is derived from an EMBL/GenBank/DDBJ whole genome shotgun (WGS) entry which is preliminary data.</text>
</comment>
<feature type="transmembrane region" description="Helical" evidence="7">
    <location>
        <begin position="320"/>
        <end position="345"/>
    </location>
</feature>
<keyword evidence="4 7" id="KW-1133">Transmembrane helix</keyword>
<feature type="transmembrane region" description="Helical" evidence="7">
    <location>
        <begin position="181"/>
        <end position="204"/>
    </location>
</feature>
<dbReference type="InterPro" id="IPR036259">
    <property type="entry name" value="MFS_trans_sf"/>
</dbReference>
<keyword evidence="5 7" id="KW-0472">Membrane</keyword>
<feature type="transmembrane region" description="Helical" evidence="7">
    <location>
        <begin position="448"/>
        <end position="475"/>
    </location>
</feature>
<proteinExistence type="predicted"/>
<dbReference type="InterPro" id="IPR020846">
    <property type="entry name" value="MFS_dom"/>
</dbReference>
<evidence type="ECO:0000259" key="8">
    <source>
        <dbReference type="PROSITE" id="PS50850"/>
    </source>
</evidence>
<evidence type="ECO:0000256" key="5">
    <source>
        <dbReference type="ARBA" id="ARBA00023136"/>
    </source>
</evidence>
<feature type="transmembrane region" description="Helical" evidence="7">
    <location>
        <begin position="151"/>
        <end position="169"/>
    </location>
</feature>
<feature type="compositionally biased region" description="Polar residues" evidence="6">
    <location>
        <begin position="1"/>
        <end position="17"/>
    </location>
</feature>
<dbReference type="Pfam" id="PF07690">
    <property type="entry name" value="MFS_1"/>
    <property type="match status" value="1"/>
</dbReference>
<evidence type="ECO:0000313" key="10">
    <source>
        <dbReference type="Proteomes" id="UP000186955"/>
    </source>
</evidence>
<keyword evidence="10" id="KW-1185">Reference proteome</keyword>
<feature type="transmembrane region" description="Helical" evidence="7">
    <location>
        <begin position="62"/>
        <end position="81"/>
    </location>
</feature>